<dbReference type="Proteomes" id="UP000001058">
    <property type="component" value="Unassembled WGS sequence"/>
</dbReference>
<reference evidence="8 9" key="1">
    <citation type="journal article" date="2010" name="Science">
        <title>Genomic analysis of organismal complexity in the multicellular green alga Volvox carteri.</title>
        <authorList>
            <person name="Prochnik S.E."/>
            <person name="Umen J."/>
            <person name="Nedelcu A.M."/>
            <person name="Hallmann A."/>
            <person name="Miller S.M."/>
            <person name="Nishii I."/>
            <person name="Ferris P."/>
            <person name="Kuo A."/>
            <person name="Mitros T."/>
            <person name="Fritz-Laylin L.K."/>
            <person name="Hellsten U."/>
            <person name="Chapman J."/>
            <person name="Simakov O."/>
            <person name="Rensing S.A."/>
            <person name="Terry A."/>
            <person name="Pangilinan J."/>
            <person name="Kapitonov V."/>
            <person name="Jurka J."/>
            <person name="Salamov A."/>
            <person name="Shapiro H."/>
            <person name="Schmutz J."/>
            <person name="Grimwood J."/>
            <person name="Lindquist E."/>
            <person name="Lucas S."/>
            <person name="Grigoriev I.V."/>
            <person name="Schmitt R."/>
            <person name="Kirk D."/>
            <person name="Rokhsar D.S."/>
        </authorList>
    </citation>
    <scope>NUCLEOTIDE SEQUENCE [LARGE SCALE GENOMIC DNA]</scope>
    <source>
        <strain evidence="9">f. Nagariensis / Eve</strain>
    </source>
</reference>
<evidence type="ECO:0008006" key="10">
    <source>
        <dbReference type="Google" id="ProtNLM"/>
    </source>
</evidence>
<name>D8THI8_VOLCA</name>
<keyword evidence="3" id="KW-0813">Transport</keyword>
<evidence type="ECO:0000256" key="5">
    <source>
        <dbReference type="ARBA" id="ARBA00022989"/>
    </source>
</evidence>
<gene>
    <name evidence="8" type="ORF">VOLCADRAFT_115669</name>
</gene>
<evidence type="ECO:0000313" key="9">
    <source>
        <dbReference type="Proteomes" id="UP000001058"/>
    </source>
</evidence>
<feature type="transmembrane region" description="Helical" evidence="7">
    <location>
        <begin position="86"/>
        <end position="110"/>
    </location>
</feature>
<proteinExistence type="inferred from homology"/>
<accession>D8THI8</accession>
<dbReference type="InterPro" id="IPR038377">
    <property type="entry name" value="Na/Glc_symporter_sf"/>
</dbReference>
<evidence type="ECO:0000256" key="2">
    <source>
        <dbReference type="ARBA" id="ARBA00006434"/>
    </source>
</evidence>
<feature type="non-terminal residue" evidence="8">
    <location>
        <position position="1"/>
    </location>
</feature>
<evidence type="ECO:0000256" key="7">
    <source>
        <dbReference type="SAM" id="Phobius"/>
    </source>
</evidence>
<evidence type="ECO:0000256" key="3">
    <source>
        <dbReference type="ARBA" id="ARBA00022448"/>
    </source>
</evidence>
<evidence type="ECO:0000313" key="8">
    <source>
        <dbReference type="EMBL" id="EFJ52719.1"/>
    </source>
</evidence>
<evidence type="ECO:0000256" key="4">
    <source>
        <dbReference type="ARBA" id="ARBA00022692"/>
    </source>
</evidence>
<dbReference type="GeneID" id="9621697"/>
<feature type="transmembrane region" description="Helical" evidence="7">
    <location>
        <begin position="358"/>
        <end position="375"/>
    </location>
</feature>
<evidence type="ECO:0000256" key="6">
    <source>
        <dbReference type="ARBA" id="ARBA00023136"/>
    </source>
</evidence>
<feature type="transmembrane region" description="Helical" evidence="7">
    <location>
        <begin position="198"/>
        <end position="230"/>
    </location>
</feature>
<organism evidence="9">
    <name type="scientific">Volvox carteri f. nagariensis</name>
    <dbReference type="NCBI Taxonomy" id="3068"/>
    <lineage>
        <taxon>Eukaryota</taxon>
        <taxon>Viridiplantae</taxon>
        <taxon>Chlorophyta</taxon>
        <taxon>core chlorophytes</taxon>
        <taxon>Chlorophyceae</taxon>
        <taxon>CS clade</taxon>
        <taxon>Chlamydomonadales</taxon>
        <taxon>Volvocaceae</taxon>
        <taxon>Volvox</taxon>
    </lineage>
</organism>
<dbReference type="PROSITE" id="PS50283">
    <property type="entry name" value="NA_SOLUT_SYMP_3"/>
    <property type="match status" value="1"/>
</dbReference>
<keyword evidence="5 7" id="KW-1133">Transmembrane helix</keyword>
<comment type="similarity">
    <text evidence="2">Belongs to the sodium:solute symporter (SSF) (TC 2.A.21) family.</text>
</comment>
<protein>
    <recommendedName>
        <fullName evidence="10">Na+/solute symporter</fullName>
    </recommendedName>
</protein>
<feature type="transmembrane region" description="Helical" evidence="7">
    <location>
        <begin position="325"/>
        <end position="346"/>
    </location>
</feature>
<dbReference type="PANTHER" id="PTHR48086:SF10">
    <property type="entry name" value="AGR155CP"/>
    <property type="match status" value="1"/>
</dbReference>
<feature type="transmembrane region" description="Helical" evidence="7">
    <location>
        <begin position="150"/>
        <end position="168"/>
    </location>
</feature>
<dbReference type="InterPro" id="IPR001734">
    <property type="entry name" value="Na/solute_symporter"/>
</dbReference>
<dbReference type="PANTHER" id="PTHR48086">
    <property type="entry name" value="SODIUM/PROLINE SYMPORTER-RELATED"/>
    <property type="match status" value="1"/>
</dbReference>
<dbReference type="GO" id="GO:0015606">
    <property type="term" value="F:spermidine transmembrane transporter activity"/>
    <property type="evidence" value="ECO:0007669"/>
    <property type="project" value="TreeGrafter"/>
</dbReference>
<keyword evidence="4 7" id="KW-0812">Transmembrane</keyword>
<dbReference type="eggNOG" id="ENOG502QU2F">
    <property type="taxonomic scope" value="Eukaryota"/>
</dbReference>
<evidence type="ECO:0000256" key="1">
    <source>
        <dbReference type="ARBA" id="ARBA00004141"/>
    </source>
</evidence>
<keyword evidence="6 7" id="KW-0472">Membrane</keyword>
<feature type="transmembrane region" description="Helical" evidence="7">
    <location>
        <begin position="395"/>
        <end position="416"/>
    </location>
</feature>
<dbReference type="InterPro" id="IPR050277">
    <property type="entry name" value="Sodium:Solute_Symporter"/>
</dbReference>
<dbReference type="STRING" id="3068.D8THI8"/>
<feature type="transmembrane region" description="Helical" evidence="7">
    <location>
        <begin position="41"/>
        <end position="74"/>
    </location>
</feature>
<sequence length="528" mass="57057">VCFALYAIVRYTFRLFTKHRDQTAEEFITARGTQNKWRIAWSFFASAVGAWCITAPPSFAVSTGIVGCVMYAFASGIPRFGPVARTLVVVISLYNMSIALLAEYTTIGLLFKYFVGSVDYPVIIVVGALTMIYTAYGGVYISIITDQAQGIFTALFILILVIYTAVTFRPDSLPKPLPENLGPNAMWQKVWASESRRAVVFGGGVGFLLIMVAVFLFGFGGWLAAWGGYITDVTDYNLYLFQVFSSERDAAATGASVQVSSWVGVVTLILAATMNESAIDSIQNGITAVLAQHFFKGQHTVFPRLVTVCVNIPLIIIALQGYKVLSLFLTTNLLSTCCFLLVGLGLSNRLKPFFSETALVFGFCVGMVTVTLYGIGRKGWSASYGAWYVWYGNLYDWDIFLVASGFSLVGALMWAVPAGLLRLLGFYGCGISDVLCRLPGFGFITGSGCSHDLLSYRWTRPIAVLLRYTPAAAPCASSGTSSTDAAMYGKSGAVQSYSETTQLPNPAGGGKGFIREGAVRASYQCGPC</sequence>
<comment type="subcellular location">
    <subcellularLocation>
        <location evidence="1">Membrane</location>
        <topology evidence="1">Multi-pass membrane protein</topology>
    </subcellularLocation>
</comment>
<dbReference type="KEGG" id="vcn:VOLCADRAFT_115669"/>
<feature type="transmembrane region" description="Helical" evidence="7">
    <location>
        <begin position="301"/>
        <end position="319"/>
    </location>
</feature>
<dbReference type="OrthoDB" id="6132759at2759"/>
<dbReference type="InParanoid" id="D8THI8"/>
<dbReference type="EMBL" id="GL378323">
    <property type="protein sequence ID" value="EFJ52719.1"/>
    <property type="molecule type" value="Genomic_DNA"/>
</dbReference>
<dbReference type="Gene3D" id="1.20.1730.10">
    <property type="entry name" value="Sodium/glucose cotransporter"/>
    <property type="match status" value="1"/>
</dbReference>
<dbReference type="RefSeq" id="XP_002945724.1">
    <property type="nucleotide sequence ID" value="XM_002945678.1"/>
</dbReference>
<dbReference type="AlphaFoldDB" id="D8THI8"/>
<keyword evidence="9" id="KW-1185">Reference proteome</keyword>
<dbReference type="GO" id="GO:0005886">
    <property type="term" value="C:plasma membrane"/>
    <property type="evidence" value="ECO:0007669"/>
    <property type="project" value="TreeGrafter"/>
</dbReference>
<feature type="transmembrane region" description="Helical" evidence="7">
    <location>
        <begin position="122"/>
        <end position="144"/>
    </location>
</feature>